<reference evidence="4" key="3">
    <citation type="submission" date="2023-04" db="EMBL/GenBank/DDBJ databases">
        <title>Molecular characterization of the Integrative and Conjugative elements harboring multidrug-resistance gene from Glaesserella (Haemophilus) parasuis.</title>
        <authorList>
            <person name="Che Y."/>
            <person name="Zhou L."/>
        </authorList>
    </citation>
    <scope>NUCLEOTIDE SEQUENCE</scope>
    <source>
        <strain evidence="4">Z44</strain>
    </source>
</reference>
<sequence length="189" mass="21761">MKLLHKLSLLFLIIFPMTTQASPLSISEQEINQYLATRLAEKVPLQDSLGVPRLFQLDYKLSDLYTKVGQTDEKVVDISGIIDSLLQIKGKEYQVKLNINMDTLPFYDMEKGALFLKNVRLKNWNATPEKYQNELQVFLPIIADGLTNILNSHPVYTLDERKTKESLVKKFGKHIIVEKGHIRLETNIF</sequence>
<organism evidence="2 5">
    <name type="scientific">Glaesserella parasuis</name>
    <name type="common">Haemophilus parasuis</name>
    <dbReference type="NCBI Taxonomy" id="738"/>
    <lineage>
        <taxon>Bacteria</taxon>
        <taxon>Pseudomonadati</taxon>
        <taxon>Pseudomonadota</taxon>
        <taxon>Gammaproteobacteria</taxon>
        <taxon>Pasteurellales</taxon>
        <taxon>Pasteurellaceae</taxon>
        <taxon>Glaesserella</taxon>
    </lineage>
</organism>
<gene>
    <name evidence="3" type="ORF">J1G54_05095</name>
    <name evidence="2" type="ORF">N5925_00690</name>
    <name evidence="4" type="ORF">QBL01_08375</name>
</gene>
<evidence type="ECO:0000256" key="1">
    <source>
        <dbReference type="SAM" id="SignalP"/>
    </source>
</evidence>
<dbReference type="InterPro" id="IPR010835">
    <property type="entry name" value="DUF1439"/>
</dbReference>
<feature type="chain" id="PRO_5015028993" evidence="1">
    <location>
        <begin position="22"/>
        <end position="189"/>
    </location>
</feature>
<proteinExistence type="predicted"/>
<feature type="signal peptide" evidence="1">
    <location>
        <begin position="1"/>
        <end position="21"/>
    </location>
</feature>
<accession>A0A084EVI2</accession>
<dbReference type="EMBL" id="CP121769">
    <property type="protein sequence ID" value="WGE09268.1"/>
    <property type="molecule type" value="Genomic_DNA"/>
</dbReference>
<dbReference type="EMBL" id="CP071491">
    <property type="protein sequence ID" value="QSX17889.1"/>
    <property type="molecule type" value="Genomic_DNA"/>
</dbReference>
<keyword evidence="1" id="KW-0732">Signal</keyword>
<dbReference type="EMBL" id="JAODIR010000002">
    <property type="protein sequence ID" value="MDD2167145.1"/>
    <property type="molecule type" value="Genomic_DNA"/>
</dbReference>
<dbReference type="Pfam" id="PF07273">
    <property type="entry name" value="DUF1439"/>
    <property type="match status" value="1"/>
</dbReference>
<name>A0A084EVI2_GLAPU</name>
<protein>
    <submittedName>
        <fullName evidence="2">DUF1439 domain-containing protein</fullName>
    </submittedName>
</protein>
<dbReference type="AlphaFoldDB" id="A0A084EVI2"/>
<reference evidence="3" key="1">
    <citation type="submission" date="2021-03" db="EMBL/GenBank/DDBJ databases">
        <title>Characterization of a novel Integrative Conjugative Element in Glaesserella parasuis.</title>
        <authorList>
            <person name="Hu G."/>
            <person name="Sun H."/>
        </authorList>
    </citation>
    <scope>NUCLEOTIDE SEQUENCE</scope>
    <source>
        <strain evidence="3">GHP1807</strain>
    </source>
</reference>
<dbReference type="Proteomes" id="UP000662736">
    <property type="component" value="Chromosome"/>
</dbReference>
<dbReference type="Proteomes" id="UP001222296">
    <property type="component" value="Chromosome"/>
</dbReference>
<evidence type="ECO:0000313" key="3">
    <source>
        <dbReference type="EMBL" id="QSX17889.1"/>
    </source>
</evidence>
<dbReference type="Proteomes" id="UP001148834">
    <property type="component" value="Unassembled WGS sequence"/>
</dbReference>
<evidence type="ECO:0000313" key="4">
    <source>
        <dbReference type="EMBL" id="WGE09268.1"/>
    </source>
</evidence>
<evidence type="ECO:0000313" key="5">
    <source>
        <dbReference type="Proteomes" id="UP001148834"/>
    </source>
</evidence>
<dbReference type="OrthoDB" id="5688063at2"/>
<dbReference type="Gene3D" id="3.15.10.40">
    <property type="entry name" value="Uncharacterised protein PF07273, DUF1439"/>
    <property type="match status" value="1"/>
</dbReference>
<evidence type="ECO:0000313" key="2">
    <source>
        <dbReference type="EMBL" id="MDD2167145.1"/>
    </source>
</evidence>
<dbReference type="RefSeq" id="WP_021109434.1">
    <property type="nucleotide sequence ID" value="NZ_CBCRUP010000001.1"/>
</dbReference>
<reference evidence="2" key="2">
    <citation type="submission" date="2022-09" db="EMBL/GenBank/DDBJ databases">
        <title>Molecular characterization of Glaesserella parasuis strains circulating in commercial swine farms using whole-genome sequencing.</title>
        <authorList>
            <person name="Mugabi R."/>
            <person name="Clavijo M."/>
            <person name="Li G."/>
        </authorList>
    </citation>
    <scope>NUCLEOTIDE SEQUENCE</scope>
    <source>
        <strain evidence="2">0435-53</strain>
    </source>
</reference>